<dbReference type="RefSeq" id="WP_281875623.1">
    <property type="nucleotide sequence ID" value="NZ_AP026976.1"/>
</dbReference>
<reference evidence="1 2" key="1">
    <citation type="submission" date="2022-11" db="EMBL/GenBank/DDBJ databases">
        <title>Genome Sequencing of Nocardia sp. ON39_IFM12276 and assembly.</title>
        <authorList>
            <person name="Shimojima M."/>
            <person name="Toyokawa M."/>
            <person name="Uesaka K."/>
        </authorList>
    </citation>
    <scope>NUCLEOTIDE SEQUENCE [LARGE SCALE GENOMIC DNA]</scope>
    <source>
        <strain evidence="1 2">IFM 12276</strain>
    </source>
</reference>
<keyword evidence="2" id="KW-1185">Reference proteome</keyword>
<evidence type="ECO:0000313" key="2">
    <source>
        <dbReference type="Proteomes" id="UP001317870"/>
    </source>
</evidence>
<evidence type="ECO:0000313" key="1">
    <source>
        <dbReference type="EMBL" id="BDU02538.1"/>
    </source>
</evidence>
<dbReference type="Proteomes" id="UP001317870">
    <property type="component" value="Chromosome"/>
</dbReference>
<name>A0ABN6UB69_9NOCA</name>
<organism evidence="1 2">
    <name type="scientific">Nocardia sputorum</name>
    <dbReference type="NCBI Taxonomy" id="2984338"/>
    <lineage>
        <taxon>Bacteria</taxon>
        <taxon>Bacillati</taxon>
        <taxon>Actinomycetota</taxon>
        <taxon>Actinomycetes</taxon>
        <taxon>Mycobacteriales</taxon>
        <taxon>Nocardiaceae</taxon>
        <taxon>Nocardia</taxon>
    </lineage>
</organism>
<sequence length="159" mass="18085">MTTDPNELDGAGTVEEQACGVTIVKESAEPVDADDLRQVVLRVGPGGGRQQRFFGRLLGESREYTKVGITVVRVYVSRKGKFVVHRRESDWREMSVAIDWTEWKNWRELLRPGSGEREWGDYTVEIVDSPAELRGRIPEHIYRTVVDVAENPTSQDLQI</sequence>
<proteinExistence type="predicted"/>
<dbReference type="NCBIfam" id="TIGR04342">
    <property type="entry name" value="EXLDI"/>
    <property type="match status" value="1"/>
</dbReference>
<dbReference type="EMBL" id="AP026978">
    <property type="protein sequence ID" value="BDU02538.1"/>
    <property type="molecule type" value="Genomic_DNA"/>
</dbReference>
<dbReference type="InterPro" id="IPR027580">
    <property type="entry name" value="EXLDI"/>
</dbReference>
<evidence type="ECO:0008006" key="3">
    <source>
        <dbReference type="Google" id="ProtNLM"/>
    </source>
</evidence>
<protein>
    <recommendedName>
        <fullName evidence="3">EXLDI protein</fullName>
    </recommendedName>
</protein>
<gene>
    <name evidence="1" type="ORF">IFM12276_55660</name>
</gene>
<accession>A0ABN6UB69</accession>